<dbReference type="KEGG" id="ppr:PBPRB0087"/>
<dbReference type="RefSeq" id="WP_011220188.1">
    <property type="nucleotide sequence ID" value="NC_006371.1"/>
</dbReference>
<accession>Q6LKP2</accession>
<keyword evidence="2" id="KW-1185">Reference proteome</keyword>
<sequence length="101" mass="11495">MSHQVYYKVGKLSISPQVKVLPSLTKRLLLRVNQKGQMMTHLNQAQALFKEHLTIESLRHLDKLEKLTSGEEADQIGELWEVVMADADEAVLEQAREEGLI</sequence>
<proteinExistence type="predicted"/>
<reference evidence="2" key="1">
    <citation type="journal article" date="2005" name="Science">
        <title>Life at depth: Photobacterium profundum genome sequence and expression analysis.</title>
        <authorList>
            <person name="Vezzi A."/>
            <person name="Campanaro S."/>
            <person name="D'Angelo M."/>
            <person name="Simonato F."/>
            <person name="Vitulo N."/>
            <person name="Lauro F.M."/>
            <person name="Cestaro A."/>
            <person name="Malacrida G."/>
            <person name="Simionati B."/>
            <person name="Cannata N."/>
            <person name="Romualdi C."/>
            <person name="Bartlett D.H."/>
            <person name="Valle G."/>
        </authorList>
    </citation>
    <scope>NUCLEOTIDE SEQUENCE [LARGE SCALE GENOMIC DNA]</scope>
    <source>
        <strain evidence="2">ATCC BAA-1253 / SS9</strain>
    </source>
</reference>
<dbReference type="EMBL" id="CR378675">
    <property type="protein sequence ID" value="CAG21960.1"/>
    <property type="molecule type" value="Genomic_DNA"/>
</dbReference>
<protein>
    <submittedName>
        <fullName evidence="1">Uncharacterized protein</fullName>
    </submittedName>
</protein>
<name>Q6LKP2_PHOPR</name>
<evidence type="ECO:0000313" key="1">
    <source>
        <dbReference type="EMBL" id="CAG21960.1"/>
    </source>
</evidence>
<dbReference type="HOGENOM" id="CLU_2288934_0_0_6"/>
<dbReference type="eggNOG" id="ENOG5033EGI">
    <property type="taxonomic scope" value="Bacteria"/>
</dbReference>
<gene>
    <name evidence="1" type="ordered locus">PBPRB0087</name>
</gene>
<dbReference type="AlphaFoldDB" id="Q6LKP2"/>
<dbReference type="Proteomes" id="UP000000593">
    <property type="component" value="Chromosome 2"/>
</dbReference>
<evidence type="ECO:0000313" key="2">
    <source>
        <dbReference type="Proteomes" id="UP000000593"/>
    </source>
</evidence>
<organism evidence="1 2">
    <name type="scientific">Photobacterium profundum (strain SS9)</name>
    <dbReference type="NCBI Taxonomy" id="298386"/>
    <lineage>
        <taxon>Bacteria</taxon>
        <taxon>Pseudomonadati</taxon>
        <taxon>Pseudomonadota</taxon>
        <taxon>Gammaproteobacteria</taxon>
        <taxon>Vibrionales</taxon>
        <taxon>Vibrionaceae</taxon>
        <taxon>Photobacterium</taxon>
    </lineage>
</organism>